<evidence type="ECO:0008006" key="4">
    <source>
        <dbReference type="Google" id="ProtNLM"/>
    </source>
</evidence>
<dbReference type="OrthoDB" id="2691647at2"/>
<gene>
    <name evidence="2" type="ORF">AM231_05560</name>
</gene>
<dbReference type="RefSeq" id="WP_053488829.1">
    <property type="nucleotide sequence ID" value="NZ_LIUT01000001.1"/>
</dbReference>
<dbReference type="Pfam" id="PF14004">
    <property type="entry name" value="DUF4227"/>
    <property type="match status" value="1"/>
</dbReference>
<reference evidence="3" key="1">
    <citation type="submission" date="2015-08" db="EMBL/GenBank/DDBJ databases">
        <title>Genome sequencing project for genomic taxonomy and phylogenomics of Bacillus-like bacteria.</title>
        <authorList>
            <person name="Liu B."/>
            <person name="Wang J."/>
            <person name="Zhu Y."/>
            <person name="Liu G."/>
            <person name="Chen Q."/>
            <person name="Chen Z."/>
            <person name="Lan J."/>
            <person name="Che J."/>
            <person name="Ge C."/>
            <person name="Shi H."/>
            <person name="Pan Z."/>
            <person name="Liu X."/>
        </authorList>
    </citation>
    <scope>NUCLEOTIDE SEQUENCE [LARGE SCALE GENOMIC DNA]</scope>
    <source>
        <strain evidence="3">FJAT-22460</strain>
    </source>
</reference>
<proteinExistence type="predicted"/>
<name>A0A0M1P3Q0_9BACL</name>
<evidence type="ECO:0000313" key="2">
    <source>
        <dbReference type="EMBL" id="KOR88679.1"/>
    </source>
</evidence>
<evidence type="ECO:0000256" key="1">
    <source>
        <dbReference type="SAM" id="Phobius"/>
    </source>
</evidence>
<feature type="transmembrane region" description="Helical" evidence="1">
    <location>
        <begin position="12"/>
        <end position="32"/>
    </location>
</feature>
<dbReference type="InterPro" id="IPR025321">
    <property type="entry name" value="DUF4227"/>
</dbReference>
<protein>
    <recommendedName>
        <fullName evidence="4">DUF4227 domain-containing protein</fullName>
    </recommendedName>
</protein>
<dbReference type="Proteomes" id="UP000036932">
    <property type="component" value="Unassembled WGS sequence"/>
</dbReference>
<dbReference type="EMBL" id="LIUT01000001">
    <property type="protein sequence ID" value="KOR88679.1"/>
    <property type="molecule type" value="Genomic_DNA"/>
</dbReference>
<keyword evidence="1" id="KW-1133">Transmembrane helix</keyword>
<comment type="caution">
    <text evidence="2">The sequence shown here is derived from an EMBL/GenBank/DDBJ whole genome shotgun (WGS) entry which is preliminary data.</text>
</comment>
<keyword evidence="3" id="KW-1185">Reference proteome</keyword>
<dbReference type="PATRIC" id="fig|1705565.3.peg.3007"/>
<sequence length="77" mass="9087">MIISIRKIGSLIRFISIFAVLTMFFYIILGWVGDWLTPVDPYRTPTGQAIKAFRPESTMDSRYSPAERLRLYYWYGE</sequence>
<keyword evidence="1" id="KW-0812">Transmembrane</keyword>
<keyword evidence="1" id="KW-0472">Membrane</keyword>
<accession>A0A0M1P3Q0</accession>
<dbReference type="AlphaFoldDB" id="A0A0M1P3Q0"/>
<organism evidence="2 3">
    <name type="scientific">Paenibacillus solani</name>
    <dbReference type="NCBI Taxonomy" id="1705565"/>
    <lineage>
        <taxon>Bacteria</taxon>
        <taxon>Bacillati</taxon>
        <taxon>Bacillota</taxon>
        <taxon>Bacilli</taxon>
        <taxon>Bacillales</taxon>
        <taxon>Paenibacillaceae</taxon>
        <taxon>Paenibacillus</taxon>
    </lineage>
</organism>
<evidence type="ECO:0000313" key="3">
    <source>
        <dbReference type="Proteomes" id="UP000036932"/>
    </source>
</evidence>